<proteinExistence type="predicted"/>
<name>A0ABM9D1P8_9BACL</name>
<dbReference type="RefSeq" id="WP_236293556.1">
    <property type="nucleotide sequence ID" value="NZ_CAKMMW010000052.1"/>
</dbReference>
<evidence type="ECO:0000313" key="3">
    <source>
        <dbReference type="Proteomes" id="UP000838821"/>
    </source>
</evidence>
<accession>A0ABM9D1P8</accession>
<reference evidence="2" key="1">
    <citation type="submission" date="2022-01" db="EMBL/GenBank/DDBJ databases">
        <authorList>
            <person name="Criscuolo A."/>
        </authorList>
    </citation>
    <scope>NUCLEOTIDE SEQUENCE</scope>
    <source>
        <strain evidence="2">CIP111891</strain>
    </source>
</reference>
<protein>
    <recommendedName>
        <fullName evidence="4">DUF3139 domain-containing protein</fullName>
    </recommendedName>
</protein>
<keyword evidence="1" id="KW-0472">Membrane</keyword>
<evidence type="ECO:0000256" key="1">
    <source>
        <dbReference type="SAM" id="Phobius"/>
    </source>
</evidence>
<keyword evidence="1" id="KW-0812">Transmembrane</keyword>
<dbReference type="EMBL" id="CAKMMW010000052">
    <property type="protein sequence ID" value="CAH1232571.1"/>
    <property type="molecule type" value="Genomic_DNA"/>
</dbReference>
<gene>
    <name evidence="2" type="ORF">PAECIP111891_07049</name>
</gene>
<feature type="transmembrane region" description="Helical" evidence="1">
    <location>
        <begin position="6"/>
        <end position="23"/>
    </location>
</feature>
<evidence type="ECO:0000313" key="2">
    <source>
        <dbReference type="EMBL" id="CAH1232571.1"/>
    </source>
</evidence>
<evidence type="ECO:0008006" key="4">
    <source>
        <dbReference type="Google" id="ProtNLM"/>
    </source>
</evidence>
<comment type="caution">
    <text evidence="2">The sequence shown here is derived from an EMBL/GenBank/DDBJ whole genome shotgun (WGS) entry which is preliminary data.</text>
</comment>
<sequence>MNKKLVITICIIAPVILILSLIGRGSVNNRHKTEIQSVIGKLGGQVSRVESVDIKKTPIKEGGKGNVFYKITYSLNGKENIAWYRAIINLLDIHTPASSKRGYPEQWIFPKS</sequence>
<dbReference type="Proteomes" id="UP000838821">
    <property type="component" value="Unassembled WGS sequence"/>
</dbReference>
<organism evidence="2 3">
    <name type="scientific">Paenibacillus allorhizoplanae</name>
    <dbReference type="NCBI Taxonomy" id="2905648"/>
    <lineage>
        <taxon>Bacteria</taxon>
        <taxon>Bacillati</taxon>
        <taxon>Bacillota</taxon>
        <taxon>Bacilli</taxon>
        <taxon>Bacillales</taxon>
        <taxon>Paenibacillaceae</taxon>
        <taxon>Paenibacillus</taxon>
    </lineage>
</organism>
<keyword evidence="1" id="KW-1133">Transmembrane helix</keyword>
<keyword evidence="3" id="KW-1185">Reference proteome</keyword>